<dbReference type="RefSeq" id="WP_114402667.1">
    <property type="nucleotide sequence ID" value="NZ_QPGB01000002.1"/>
</dbReference>
<protein>
    <submittedName>
        <fullName evidence="2">DUF2189 domain-containing protein</fullName>
    </submittedName>
</protein>
<keyword evidence="1" id="KW-0472">Membrane</keyword>
<comment type="caution">
    <text evidence="2">The sequence shown here is derived from an EMBL/GenBank/DDBJ whole genome shotgun (WGS) entry which is preliminary data.</text>
</comment>
<proteinExistence type="predicted"/>
<feature type="transmembrane region" description="Helical" evidence="1">
    <location>
        <begin position="114"/>
        <end position="143"/>
    </location>
</feature>
<dbReference type="OrthoDB" id="5621705at2"/>
<evidence type="ECO:0000313" key="2">
    <source>
        <dbReference type="EMBL" id="RCS58582.1"/>
    </source>
</evidence>
<dbReference type="Pfam" id="PF09955">
    <property type="entry name" value="DUF2189"/>
    <property type="match status" value="1"/>
</dbReference>
<sequence length="260" mass="28646">MNDILNVPTTPNLEPSLPTAQEIAPLAAIGWLRSGWQDLLATRGVGVFYGALFTLMGYAIQGIYATRWQLTMALTAGFFLLGPFLCAGVYELSRQRERGERVNLLSSLLCWRRNLPALAFFAVILTFVMIVWARISVVIFALFSNTDFPTLQSLIGQIISLDNLEFIGVWTAVGAVIATLVFAISVVTVPLLLDRQSDTLIAMFASARALWQNLLALYVWAVLIVLLIGFSLVYFLPALLVTAPLVGHATWHAYRALLAQ</sequence>
<keyword evidence="3" id="KW-1185">Reference proteome</keyword>
<gene>
    <name evidence="2" type="ORF">DU000_07185</name>
</gene>
<feature type="transmembrane region" description="Helical" evidence="1">
    <location>
        <begin position="40"/>
        <end position="60"/>
    </location>
</feature>
<name>A0A368L584_9BURK</name>
<feature type="transmembrane region" description="Helical" evidence="1">
    <location>
        <begin position="72"/>
        <end position="93"/>
    </location>
</feature>
<keyword evidence="1" id="KW-1133">Transmembrane helix</keyword>
<dbReference type="InterPro" id="IPR018692">
    <property type="entry name" value="DUF2189"/>
</dbReference>
<accession>A0A368L584</accession>
<organism evidence="2 3">
    <name type="scientific">Parvibium lacunae</name>
    <dbReference type="NCBI Taxonomy" id="1888893"/>
    <lineage>
        <taxon>Bacteria</taxon>
        <taxon>Pseudomonadati</taxon>
        <taxon>Pseudomonadota</taxon>
        <taxon>Betaproteobacteria</taxon>
        <taxon>Burkholderiales</taxon>
        <taxon>Alcaligenaceae</taxon>
        <taxon>Parvibium</taxon>
    </lineage>
</organism>
<dbReference type="EMBL" id="QPGB01000002">
    <property type="protein sequence ID" value="RCS58582.1"/>
    <property type="molecule type" value="Genomic_DNA"/>
</dbReference>
<reference evidence="2 3" key="1">
    <citation type="journal article" date="2018" name="Int. J. Syst. Evol. Microbiol.">
        <title>Parvibium lacunae gen. nov., sp. nov., a new member of the family Alcaligenaceae isolated from a freshwater pond.</title>
        <authorList>
            <person name="Chen W.M."/>
            <person name="Xie P.B."/>
            <person name="Hsu M.Y."/>
            <person name="Sheu S.Y."/>
        </authorList>
    </citation>
    <scope>NUCLEOTIDE SEQUENCE [LARGE SCALE GENOMIC DNA]</scope>
    <source>
        <strain evidence="2 3">KMB9</strain>
    </source>
</reference>
<evidence type="ECO:0000256" key="1">
    <source>
        <dbReference type="SAM" id="Phobius"/>
    </source>
</evidence>
<keyword evidence="1" id="KW-0812">Transmembrane</keyword>
<feature type="transmembrane region" description="Helical" evidence="1">
    <location>
        <begin position="214"/>
        <end position="236"/>
    </location>
</feature>
<dbReference type="Proteomes" id="UP000252357">
    <property type="component" value="Unassembled WGS sequence"/>
</dbReference>
<feature type="transmembrane region" description="Helical" evidence="1">
    <location>
        <begin position="167"/>
        <end position="193"/>
    </location>
</feature>
<evidence type="ECO:0000313" key="3">
    <source>
        <dbReference type="Proteomes" id="UP000252357"/>
    </source>
</evidence>
<dbReference type="AlphaFoldDB" id="A0A368L584"/>